<feature type="compositionally biased region" description="Polar residues" evidence="2">
    <location>
        <begin position="385"/>
        <end position="400"/>
    </location>
</feature>
<evidence type="ECO:0000313" key="4">
    <source>
        <dbReference type="Proteomes" id="UP000243217"/>
    </source>
</evidence>
<dbReference type="AlphaFoldDB" id="A0A1V9ZW89"/>
<dbReference type="EMBL" id="JNBS01001164">
    <property type="protein sequence ID" value="OQS02275.1"/>
    <property type="molecule type" value="Genomic_DNA"/>
</dbReference>
<proteinExistence type="predicted"/>
<reference evidence="3 4" key="1">
    <citation type="journal article" date="2014" name="Genome Biol. Evol.">
        <title>The secreted proteins of Achlya hypogyna and Thraustotheca clavata identify the ancestral oomycete secretome and reveal gene acquisitions by horizontal gene transfer.</title>
        <authorList>
            <person name="Misner I."/>
            <person name="Blouin N."/>
            <person name="Leonard G."/>
            <person name="Richards T.A."/>
            <person name="Lane C.E."/>
        </authorList>
    </citation>
    <scope>NUCLEOTIDE SEQUENCE [LARGE SCALE GENOMIC DNA]</scope>
    <source>
        <strain evidence="3 4">ATCC 34112</strain>
    </source>
</reference>
<dbReference type="Proteomes" id="UP000243217">
    <property type="component" value="Unassembled WGS sequence"/>
</dbReference>
<feature type="region of interest" description="Disordered" evidence="2">
    <location>
        <begin position="380"/>
        <end position="401"/>
    </location>
</feature>
<feature type="compositionally biased region" description="Polar residues" evidence="2">
    <location>
        <begin position="231"/>
        <end position="242"/>
    </location>
</feature>
<keyword evidence="4" id="KW-1185">Reference proteome</keyword>
<gene>
    <name evidence="3" type="ORF">THRCLA_05340</name>
</gene>
<accession>A0A1V9ZW89</accession>
<keyword evidence="1" id="KW-0175">Coiled coil</keyword>
<evidence type="ECO:0000313" key="3">
    <source>
        <dbReference type="EMBL" id="OQS02275.1"/>
    </source>
</evidence>
<evidence type="ECO:0000256" key="2">
    <source>
        <dbReference type="SAM" id="MobiDB-lite"/>
    </source>
</evidence>
<comment type="caution">
    <text evidence="3">The sequence shown here is derived from an EMBL/GenBank/DDBJ whole genome shotgun (WGS) entry which is preliminary data.</text>
</comment>
<feature type="region of interest" description="Disordered" evidence="2">
    <location>
        <begin position="229"/>
        <end position="249"/>
    </location>
</feature>
<feature type="coiled-coil region" evidence="1">
    <location>
        <begin position="255"/>
        <end position="345"/>
    </location>
</feature>
<dbReference type="STRING" id="74557.A0A1V9ZW89"/>
<protein>
    <submittedName>
        <fullName evidence="3">Centrosome-associated protein</fullName>
    </submittedName>
</protein>
<evidence type="ECO:0000256" key="1">
    <source>
        <dbReference type="SAM" id="Coils"/>
    </source>
</evidence>
<name>A0A1V9ZW89_9STRA</name>
<dbReference type="OrthoDB" id="73291at2759"/>
<organism evidence="3 4">
    <name type="scientific">Thraustotheca clavata</name>
    <dbReference type="NCBI Taxonomy" id="74557"/>
    <lineage>
        <taxon>Eukaryota</taxon>
        <taxon>Sar</taxon>
        <taxon>Stramenopiles</taxon>
        <taxon>Oomycota</taxon>
        <taxon>Saprolegniomycetes</taxon>
        <taxon>Saprolegniales</taxon>
        <taxon>Achlyaceae</taxon>
        <taxon>Thraustotheca</taxon>
    </lineage>
</organism>
<sequence>MHEGLLEQLKQVHMELELKSQIITELHHKVETLTNQRQVAEARAGEALEEIVALKQLRSTLSSEMEALEKEKTHQMTHLRSELSSKEKKMALLRDAIIKLKEEFLKAQELQAEEIVRAASKRQHSDDDRLAALQDTNNKLQAKCSMLQEKVEAQTSELTSMANKVKRAQQLAQKQMSRPSEEIKQTIAALRDELSRYKAKLGAQTANDQAVVELSSRIKVLEAQNAALRQATPSAPNPSNQNDDLESSRKHWELEKKLKRRIEVLTTRLDEKKTEVDTLTTQCQRLKEQYSKAQSQVQIQAEQLMQLRTAPLPHLPRSRDDQQELESCHKRIQELQEQVLQQYKQIQPQGDIQKDLLEKDTLLLDLSFQVESLTLELQRVRRQTEAPTSRTPTKSSQKNNALEEVIENMKRAMEKLRNENERLRRNTKTTNAPKPVKVVDKAPALEQQLERKTHECIQLSGELAEIQRKHRLLLHKHKQLKDSQSDTVMMLRQEASDKDNRIEALERELSRKSPTTPANEEMLRKLEQHNAQLLEENAKLTEELSAFDLEFFEEIEDLKFKYAEAIRQKQWLERQLQRHH</sequence>